<name>A0A1K0JK49_CUPNE</name>
<evidence type="ECO:0000313" key="1">
    <source>
        <dbReference type="EMBL" id="SCU96486.1"/>
    </source>
</evidence>
<gene>
    <name evidence="1" type="ORF">CNECB9_5390008</name>
</gene>
<dbReference type="EMBL" id="FMSH01000489">
    <property type="protein sequence ID" value="SCU96486.1"/>
    <property type="molecule type" value="Genomic_DNA"/>
</dbReference>
<organism evidence="1">
    <name type="scientific">Cupriavidus necator</name>
    <name type="common">Alcaligenes eutrophus</name>
    <name type="synonym">Ralstonia eutropha</name>
    <dbReference type="NCBI Taxonomy" id="106590"/>
    <lineage>
        <taxon>Bacteria</taxon>
        <taxon>Pseudomonadati</taxon>
        <taxon>Pseudomonadota</taxon>
        <taxon>Betaproteobacteria</taxon>
        <taxon>Burkholderiales</taxon>
        <taxon>Burkholderiaceae</taxon>
        <taxon>Cupriavidus</taxon>
    </lineage>
</organism>
<protein>
    <submittedName>
        <fullName evidence="1">Nitronate monooxygenase</fullName>
    </submittedName>
</protein>
<accession>A0A1K0JK49</accession>
<keyword evidence="1" id="KW-0560">Oxidoreductase</keyword>
<dbReference type="InterPro" id="IPR013785">
    <property type="entry name" value="Aldolase_TIM"/>
</dbReference>
<dbReference type="AlphaFoldDB" id="A0A1K0JK49"/>
<dbReference type="RefSeq" id="WP_340529871.1">
    <property type="nucleotide sequence ID" value="NZ_FMSH01000489.1"/>
</dbReference>
<sequence length="102" mass="10834">MLANETAREVQRLEAAGARGHGEFGDLILSSRTRQRVYIDGDVDAGIASLGPAGGFSDAVAPAAEIVARLMREDAGSAGIYADILRGVPSLRVVSNLRRRER</sequence>
<dbReference type="GO" id="GO:0004497">
    <property type="term" value="F:monooxygenase activity"/>
    <property type="evidence" value="ECO:0007669"/>
    <property type="project" value="UniProtKB-KW"/>
</dbReference>
<keyword evidence="1" id="KW-0503">Monooxygenase</keyword>
<proteinExistence type="predicted"/>
<dbReference type="Gene3D" id="3.20.20.70">
    <property type="entry name" value="Aldolase class I"/>
    <property type="match status" value="1"/>
</dbReference>
<reference evidence="1" key="1">
    <citation type="submission" date="2016-09" db="EMBL/GenBank/DDBJ databases">
        <authorList>
            <person name="Capua I."/>
            <person name="De Benedictis P."/>
            <person name="Joannis T."/>
            <person name="Lombin L.H."/>
            <person name="Cattoli G."/>
        </authorList>
    </citation>
    <scope>NUCLEOTIDE SEQUENCE</scope>
    <source>
        <strain evidence="1">B9</strain>
    </source>
</reference>